<dbReference type="Proteomes" id="UP000657918">
    <property type="component" value="Chromosome 16"/>
</dbReference>
<dbReference type="PANTHER" id="PTHR22601">
    <property type="entry name" value="ISP4 LIKE PROTEIN"/>
    <property type="match status" value="1"/>
</dbReference>
<dbReference type="Pfam" id="PF03169">
    <property type="entry name" value="OPT"/>
    <property type="match status" value="2"/>
</dbReference>
<name>A0A835JAI8_9ROSI</name>
<sequence length="806" mass="90906">MANLVDEAAPQFKLPDHEKHRFEIDKAACMVNLVMKDISWLVYVVAEEENDNPIEEVRLTVPITDDPTQTVLTFRTWTLGMAACILLSFVNQFFQYRSNQLSIGSVTIQILVLPIGKFMAANLPKKQISVPFTKWTFSLNPGPFSMKEHVLITIFANCGAGGVYAVYIITIIKAFYHKGLHPVAAMLLAQTTQKISRGFALYVVACNPCPSLSIQACTPMISPDLSSIMMKKLAWKLSLLIQYLCNVAHTYIYIYENCRALHEKEKRKKGERTRLQFFAIVFVASFAYYIVPGHFFPSLSALSFVCWIWKRSITAQQIGSGLKGLGIGSFGLDWATVASFLGSPLAYPFFSIANTMVGFILVMYVLVPIAYWSNFREAKRFPIFSSHTFDEDGQTFNITRVLNEKTFDLNLSEYENYSKLYLSIFFAFIYGLSFASLTATLTHVALFDGKNILKMWKKTTTAVKDEFSDVHTRIMKKNYAVVPQWWFTAILVISVALSLVAVEGFDHKLQLPWWGLLLACFIALIFTLPVGVVQATTNMQIGLNVITELVIGYMYPGKPVANVAFKTYGYISMTQALSLLGDFKIGHYMKIPPKSMFIVQLVGTIVSSTVYFATAWWLLTSVENICNPDLLPDGSPWTCPGSDVFYNASIIWGVVGPLRMFTDKGVYPEQNWWFLIGFLAPIPMWFLERKFPEKKWIKLIHIPLILSATAPMPSAKAVHYWSWGFVGFVFNYIIYRRYKGWWAKHTYILSAALDAGVAFLGVILYFALQSKDIYGPSWWGADISDHCPLAKCPTAPGIKVKGCPVL</sequence>
<gene>
    <name evidence="10" type="ORF">SADUNF_Sadunf16G0240900</name>
</gene>
<feature type="transmembrane region" description="Helical" evidence="9">
    <location>
        <begin position="420"/>
        <end position="446"/>
    </location>
</feature>
<dbReference type="GO" id="GO:0035673">
    <property type="term" value="F:oligopeptide transmembrane transporter activity"/>
    <property type="evidence" value="ECO:0007669"/>
    <property type="project" value="InterPro"/>
</dbReference>
<feature type="transmembrane region" description="Helical" evidence="9">
    <location>
        <begin position="275"/>
        <end position="291"/>
    </location>
</feature>
<feature type="transmembrane region" description="Helical" evidence="9">
    <location>
        <begin position="199"/>
        <end position="221"/>
    </location>
</feature>
<dbReference type="EMBL" id="JADGMS010000016">
    <property type="protein sequence ID" value="KAF9666553.1"/>
    <property type="molecule type" value="Genomic_DNA"/>
</dbReference>
<feature type="transmembrane region" description="Helical" evidence="9">
    <location>
        <begin position="514"/>
        <end position="535"/>
    </location>
</feature>
<dbReference type="AlphaFoldDB" id="A0A835JAI8"/>
<keyword evidence="11" id="KW-1185">Reference proteome</keyword>
<reference evidence="10 11" key="1">
    <citation type="submission" date="2020-10" db="EMBL/GenBank/DDBJ databases">
        <title>Plant Genome Project.</title>
        <authorList>
            <person name="Zhang R.-G."/>
        </authorList>
    </citation>
    <scope>NUCLEOTIDE SEQUENCE [LARGE SCALE GENOMIC DNA]</scope>
    <source>
        <strain evidence="10">FAFU-HL-1</strain>
        <tissue evidence="10">Leaf</tissue>
    </source>
</reference>
<evidence type="ECO:0000256" key="4">
    <source>
        <dbReference type="ARBA" id="ARBA00022692"/>
    </source>
</evidence>
<dbReference type="GO" id="GO:0016020">
    <property type="term" value="C:membrane"/>
    <property type="evidence" value="ECO:0007669"/>
    <property type="project" value="UniProtKB-SubCell"/>
</dbReference>
<dbReference type="InterPro" id="IPR004648">
    <property type="entry name" value="Oligpept_transpt"/>
</dbReference>
<keyword evidence="8 9" id="KW-0472">Membrane</keyword>
<accession>A0A835JAI8</accession>
<dbReference type="GO" id="GO:0015031">
    <property type="term" value="P:protein transport"/>
    <property type="evidence" value="ECO:0007669"/>
    <property type="project" value="UniProtKB-KW"/>
</dbReference>
<organism evidence="10 11">
    <name type="scientific">Salix dunnii</name>
    <dbReference type="NCBI Taxonomy" id="1413687"/>
    <lineage>
        <taxon>Eukaryota</taxon>
        <taxon>Viridiplantae</taxon>
        <taxon>Streptophyta</taxon>
        <taxon>Embryophyta</taxon>
        <taxon>Tracheophyta</taxon>
        <taxon>Spermatophyta</taxon>
        <taxon>Magnoliopsida</taxon>
        <taxon>eudicotyledons</taxon>
        <taxon>Gunneridae</taxon>
        <taxon>Pentapetalae</taxon>
        <taxon>rosids</taxon>
        <taxon>fabids</taxon>
        <taxon>Malpighiales</taxon>
        <taxon>Salicaceae</taxon>
        <taxon>Saliceae</taxon>
        <taxon>Salix</taxon>
    </lineage>
</organism>
<feature type="transmembrane region" description="Helical" evidence="9">
    <location>
        <begin position="747"/>
        <end position="768"/>
    </location>
</feature>
<evidence type="ECO:0000313" key="10">
    <source>
        <dbReference type="EMBL" id="KAF9666553.1"/>
    </source>
</evidence>
<evidence type="ECO:0000256" key="5">
    <source>
        <dbReference type="ARBA" id="ARBA00022856"/>
    </source>
</evidence>
<protein>
    <recommendedName>
        <fullName evidence="12">Oligopeptide transporter</fullName>
    </recommendedName>
</protein>
<evidence type="ECO:0000256" key="6">
    <source>
        <dbReference type="ARBA" id="ARBA00022927"/>
    </source>
</evidence>
<keyword evidence="4 9" id="KW-0812">Transmembrane</keyword>
<feature type="transmembrane region" description="Helical" evidence="9">
    <location>
        <begin position="485"/>
        <end position="502"/>
    </location>
</feature>
<feature type="transmembrane region" description="Helical" evidence="9">
    <location>
        <begin position="233"/>
        <end position="254"/>
    </location>
</feature>
<keyword evidence="6" id="KW-0653">Protein transport</keyword>
<feature type="transmembrane region" description="Helical" evidence="9">
    <location>
        <begin position="349"/>
        <end position="372"/>
    </location>
</feature>
<keyword evidence="3" id="KW-0813">Transport</keyword>
<evidence type="ECO:0000256" key="1">
    <source>
        <dbReference type="ARBA" id="ARBA00004141"/>
    </source>
</evidence>
<comment type="similarity">
    <text evidence="2">Belongs to the oligopeptide OPT transporter (TC 2.A.67.1) family.</text>
</comment>
<evidence type="ECO:0000256" key="7">
    <source>
        <dbReference type="ARBA" id="ARBA00022989"/>
    </source>
</evidence>
<dbReference type="OrthoDB" id="9986677at2759"/>
<dbReference type="NCBIfam" id="TIGR00728">
    <property type="entry name" value="OPT_sfam"/>
    <property type="match status" value="2"/>
</dbReference>
<evidence type="ECO:0000256" key="9">
    <source>
        <dbReference type="SAM" id="Phobius"/>
    </source>
</evidence>
<keyword evidence="7 9" id="KW-1133">Transmembrane helix</keyword>
<feature type="transmembrane region" description="Helical" evidence="9">
    <location>
        <begin position="101"/>
        <end position="120"/>
    </location>
</feature>
<comment type="caution">
    <text evidence="10">The sequence shown here is derived from an EMBL/GenBank/DDBJ whole genome shotgun (WGS) entry which is preliminary data.</text>
</comment>
<proteinExistence type="inferred from homology"/>
<comment type="subcellular location">
    <subcellularLocation>
        <location evidence="1">Membrane</location>
        <topology evidence="1">Multi-pass membrane protein</topology>
    </subcellularLocation>
</comment>
<evidence type="ECO:0000313" key="11">
    <source>
        <dbReference type="Proteomes" id="UP000657918"/>
    </source>
</evidence>
<evidence type="ECO:0000256" key="2">
    <source>
        <dbReference type="ARBA" id="ARBA00005484"/>
    </source>
</evidence>
<evidence type="ECO:0008006" key="12">
    <source>
        <dbReference type="Google" id="ProtNLM"/>
    </source>
</evidence>
<dbReference type="NCBIfam" id="TIGR00727">
    <property type="entry name" value="ISP4_OPT"/>
    <property type="match status" value="1"/>
</dbReference>
<dbReference type="InterPro" id="IPR004813">
    <property type="entry name" value="OPT"/>
</dbReference>
<evidence type="ECO:0000256" key="8">
    <source>
        <dbReference type="ARBA" id="ARBA00023136"/>
    </source>
</evidence>
<feature type="transmembrane region" description="Helical" evidence="9">
    <location>
        <begin position="670"/>
        <end position="687"/>
    </location>
</feature>
<feature type="transmembrane region" description="Helical" evidence="9">
    <location>
        <begin position="150"/>
        <end position="176"/>
    </location>
</feature>
<evidence type="ECO:0000256" key="3">
    <source>
        <dbReference type="ARBA" id="ARBA00022448"/>
    </source>
</evidence>
<feature type="transmembrane region" description="Helical" evidence="9">
    <location>
        <begin position="597"/>
        <end position="619"/>
    </location>
</feature>
<feature type="transmembrane region" description="Helical" evidence="9">
    <location>
        <begin position="718"/>
        <end position="735"/>
    </location>
</feature>
<feature type="transmembrane region" description="Helical" evidence="9">
    <location>
        <begin position="74"/>
        <end position="94"/>
    </location>
</feature>
<keyword evidence="5" id="KW-0571">Peptide transport</keyword>